<dbReference type="GO" id="GO:0020037">
    <property type="term" value="F:heme binding"/>
    <property type="evidence" value="ECO:0007669"/>
    <property type="project" value="InterPro"/>
</dbReference>
<evidence type="ECO:0000256" key="3">
    <source>
        <dbReference type="ARBA" id="ARBA00005840"/>
    </source>
</evidence>
<dbReference type="GO" id="GO:0005886">
    <property type="term" value="C:plasma membrane"/>
    <property type="evidence" value="ECO:0007669"/>
    <property type="project" value="TreeGrafter"/>
</dbReference>
<dbReference type="NCBIfam" id="TIGR03144">
    <property type="entry name" value="cytochr_II_ccsB"/>
    <property type="match status" value="1"/>
</dbReference>
<evidence type="ECO:0000313" key="12">
    <source>
        <dbReference type="EMBL" id="BEQ13726.1"/>
    </source>
</evidence>
<evidence type="ECO:0000256" key="1">
    <source>
        <dbReference type="ARBA" id="ARBA00002442"/>
    </source>
</evidence>
<dbReference type="InterPro" id="IPR017562">
    <property type="entry name" value="Cyt_c_biogenesis_CcsA"/>
</dbReference>
<comment type="subcellular location">
    <subcellularLocation>
        <location evidence="2">Membrane</location>
        <topology evidence="2">Multi-pass membrane protein</topology>
    </subcellularLocation>
</comment>
<dbReference type="Pfam" id="PF01578">
    <property type="entry name" value="Cytochrom_C_asm"/>
    <property type="match status" value="1"/>
</dbReference>
<feature type="transmembrane region" description="Helical" evidence="10">
    <location>
        <begin position="70"/>
        <end position="91"/>
    </location>
</feature>
<keyword evidence="8" id="KW-0793">Thylakoid</keyword>
<sequence>MEALSNQILVAVTFAFLAASVLYLCHWAFKSKVFGWAASGVTWASLAVLTLAIILRWVASHQMGIGHAPFSNLFESLVFFSWTIAVIYLIIESTTWMRVIGAFAVPLAFLSMLYALTLDPAIKPLLPALKSNWLIAHVITCFLGYAGFAVSAALGAMYLATGLSKDPASPRALVLDNLIYQTVVVGFILLTAGIVTGSIWANSAWGTYWSWDPKETWSLITWLVYASLLHSRFMRGWQGKRMAVFSLVGFACVLFTYFGVNLLLSGLHSYATNG</sequence>
<keyword evidence="5 10" id="KW-0812">Transmembrane</keyword>
<dbReference type="GO" id="GO:0015232">
    <property type="term" value="F:heme transmembrane transporter activity"/>
    <property type="evidence" value="ECO:0007669"/>
    <property type="project" value="InterPro"/>
</dbReference>
<evidence type="ECO:0000256" key="9">
    <source>
        <dbReference type="ARBA" id="ARBA00023136"/>
    </source>
</evidence>
<dbReference type="PRINTS" id="PR01386">
    <property type="entry name" value="CCMCBIOGNSIS"/>
</dbReference>
<organism evidence="12 13">
    <name type="scientific">Desulfoferula mesophila</name>
    <dbReference type="NCBI Taxonomy" id="3058419"/>
    <lineage>
        <taxon>Bacteria</taxon>
        <taxon>Pseudomonadati</taxon>
        <taxon>Thermodesulfobacteriota</taxon>
        <taxon>Desulfarculia</taxon>
        <taxon>Desulfarculales</taxon>
        <taxon>Desulfarculaceae</taxon>
        <taxon>Desulfoferula</taxon>
    </lineage>
</organism>
<dbReference type="GO" id="GO:0017004">
    <property type="term" value="P:cytochrome complex assembly"/>
    <property type="evidence" value="ECO:0007669"/>
    <property type="project" value="UniProtKB-KW"/>
</dbReference>
<feature type="transmembrane region" description="Helical" evidence="10">
    <location>
        <begin position="178"/>
        <end position="201"/>
    </location>
</feature>
<evidence type="ECO:0000256" key="10">
    <source>
        <dbReference type="SAM" id="Phobius"/>
    </source>
</evidence>
<reference evidence="13" key="1">
    <citation type="journal article" date="2023" name="Arch. Microbiol.">
        <title>Desulfoferula mesophilus gen. nov. sp. nov., a mesophilic sulfate-reducing bacterium isolated from a brackish lake sediment.</title>
        <authorList>
            <person name="Watanabe T."/>
            <person name="Yabe T."/>
            <person name="Tsuji J.M."/>
            <person name="Fukui M."/>
        </authorList>
    </citation>
    <scope>NUCLEOTIDE SEQUENCE [LARGE SCALE GENOMIC DNA]</scope>
    <source>
        <strain evidence="13">12FAK</strain>
    </source>
</reference>
<evidence type="ECO:0000259" key="11">
    <source>
        <dbReference type="Pfam" id="PF01578"/>
    </source>
</evidence>
<gene>
    <name evidence="12" type="ORF">FAK_07920</name>
</gene>
<feature type="transmembrane region" description="Helical" evidence="10">
    <location>
        <begin position="97"/>
        <end position="122"/>
    </location>
</feature>
<keyword evidence="13" id="KW-1185">Reference proteome</keyword>
<evidence type="ECO:0000256" key="7">
    <source>
        <dbReference type="ARBA" id="ARBA00022989"/>
    </source>
</evidence>
<evidence type="ECO:0000313" key="13">
    <source>
        <dbReference type="Proteomes" id="UP001366166"/>
    </source>
</evidence>
<dbReference type="InterPro" id="IPR002541">
    <property type="entry name" value="Cyt_c_assembly"/>
</dbReference>
<evidence type="ECO:0000256" key="2">
    <source>
        <dbReference type="ARBA" id="ARBA00004141"/>
    </source>
</evidence>
<feature type="transmembrane region" description="Helical" evidence="10">
    <location>
        <begin position="7"/>
        <end position="29"/>
    </location>
</feature>
<feature type="transmembrane region" description="Helical" evidence="10">
    <location>
        <begin position="35"/>
        <end position="58"/>
    </location>
</feature>
<protein>
    <recommendedName>
        <fullName evidence="4">Heme exporter protein C</fullName>
    </recommendedName>
</protein>
<dbReference type="PANTHER" id="PTHR30071">
    <property type="entry name" value="HEME EXPORTER PROTEIN C"/>
    <property type="match status" value="1"/>
</dbReference>
<proteinExistence type="inferred from homology"/>
<feature type="domain" description="Cytochrome c assembly protein" evidence="11">
    <location>
        <begin position="71"/>
        <end position="268"/>
    </location>
</feature>
<dbReference type="RefSeq" id="WP_338605475.1">
    <property type="nucleotide sequence ID" value="NZ_AP028679.1"/>
</dbReference>
<dbReference type="PANTHER" id="PTHR30071:SF1">
    <property type="entry name" value="CYTOCHROME B_B6 PROTEIN-RELATED"/>
    <property type="match status" value="1"/>
</dbReference>
<evidence type="ECO:0000256" key="6">
    <source>
        <dbReference type="ARBA" id="ARBA00022748"/>
    </source>
</evidence>
<accession>A0AAU9E9E1</accession>
<keyword evidence="9 10" id="KW-0472">Membrane</keyword>
<dbReference type="InterPro" id="IPR045062">
    <property type="entry name" value="Cyt_c_biogenesis_CcsA/CcmC"/>
</dbReference>
<dbReference type="Proteomes" id="UP001366166">
    <property type="component" value="Chromosome"/>
</dbReference>
<dbReference type="InterPro" id="IPR003557">
    <property type="entry name" value="Cyt_c_biogenesis_CcmC"/>
</dbReference>
<keyword evidence="6" id="KW-0201">Cytochrome c-type biogenesis</keyword>
<comment type="function">
    <text evidence="1">Required for the export of heme to the periplasm for the biogenesis of c-type cytochromes.</text>
</comment>
<dbReference type="EMBL" id="AP028679">
    <property type="protein sequence ID" value="BEQ13726.1"/>
    <property type="molecule type" value="Genomic_DNA"/>
</dbReference>
<feature type="transmembrane region" description="Helical" evidence="10">
    <location>
        <begin position="242"/>
        <end position="264"/>
    </location>
</feature>
<keyword evidence="7 10" id="KW-1133">Transmembrane helix</keyword>
<feature type="transmembrane region" description="Helical" evidence="10">
    <location>
        <begin position="134"/>
        <end position="158"/>
    </location>
</feature>
<evidence type="ECO:0000256" key="8">
    <source>
        <dbReference type="ARBA" id="ARBA00023078"/>
    </source>
</evidence>
<evidence type="ECO:0000256" key="5">
    <source>
        <dbReference type="ARBA" id="ARBA00022692"/>
    </source>
</evidence>
<dbReference type="AlphaFoldDB" id="A0AAU9E9E1"/>
<name>A0AAU9E9E1_9BACT</name>
<dbReference type="KEGG" id="dmp:FAK_07920"/>
<evidence type="ECO:0000256" key="4">
    <source>
        <dbReference type="ARBA" id="ARBA00016463"/>
    </source>
</evidence>
<comment type="similarity">
    <text evidence="3">Belongs to the CcmC/CycZ/HelC family.</text>
</comment>